<evidence type="ECO:0000313" key="4">
    <source>
        <dbReference type="Proteomes" id="UP000663866"/>
    </source>
</evidence>
<dbReference type="EMBL" id="CAJNRF010002446">
    <property type="protein sequence ID" value="CAF2038496.1"/>
    <property type="molecule type" value="Genomic_DNA"/>
</dbReference>
<accession>A0A816NQM1</accession>
<evidence type="ECO:0000313" key="1">
    <source>
        <dbReference type="EMBL" id="CAF2038496.1"/>
    </source>
</evidence>
<sequence length="122" mass="14792">MIKNFNFIEYKARIDDSFQIKNFCKIFPNIEHLQCRLHDTENLFVIIDNLPKLSTLKIKHQSKFEPEETFLEFKNEASKRDIPYDINFYNLTDAHYWYASRLGHDWFVTKLFIWIGSKHTLD</sequence>
<protein>
    <submittedName>
        <fullName evidence="1">Uncharacterized protein</fullName>
    </submittedName>
</protein>
<evidence type="ECO:0000313" key="3">
    <source>
        <dbReference type="Proteomes" id="UP000663856"/>
    </source>
</evidence>
<organism evidence="1 3">
    <name type="scientific">Rotaria magnacalcarata</name>
    <dbReference type="NCBI Taxonomy" id="392030"/>
    <lineage>
        <taxon>Eukaryota</taxon>
        <taxon>Metazoa</taxon>
        <taxon>Spiralia</taxon>
        <taxon>Gnathifera</taxon>
        <taxon>Rotifera</taxon>
        <taxon>Eurotatoria</taxon>
        <taxon>Bdelloidea</taxon>
        <taxon>Philodinida</taxon>
        <taxon>Philodinidae</taxon>
        <taxon>Rotaria</taxon>
    </lineage>
</organism>
<name>A0A816NQM1_9BILA</name>
<dbReference type="EMBL" id="CAJOBG010002609">
    <property type="protein sequence ID" value="CAF4017398.1"/>
    <property type="molecule type" value="Genomic_DNA"/>
</dbReference>
<keyword evidence="4" id="KW-1185">Reference proteome</keyword>
<comment type="caution">
    <text evidence="1">The sequence shown here is derived from an EMBL/GenBank/DDBJ whole genome shotgun (WGS) entry which is preliminary data.</text>
</comment>
<evidence type="ECO:0000313" key="2">
    <source>
        <dbReference type="EMBL" id="CAF4017398.1"/>
    </source>
</evidence>
<reference evidence="1" key="1">
    <citation type="submission" date="2021-02" db="EMBL/GenBank/DDBJ databases">
        <authorList>
            <person name="Nowell W R."/>
        </authorList>
    </citation>
    <scope>NUCLEOTIDE SEQUENCE</scope>
</reference>
<proteinExistence type="predicted"/>
<dbReference type="Proteomes" id="UP000663856">
    <property type="component" value="Unassembled WGS sequence"/>
</dbReference>
<gene>
    <name evidence="2" type="ORF">OVN521_LOCUS15989</name>
    <name evidence="1" type="ORF">WKI299_LOCUS7947</name>
</gene>
<dbReference type="AlphaFoldDB" id="A0A816NQM1"/>
<dbReference type="Proteomes" id="UP000663866">
    <property type="component" value="Unassembled WGS sequence"/>
</dbReference>